<feature type="transmembrane region" description="Helical" evidence="1">
    <location>
        <begin position="187"/>
        <end position="207"/>
    </location>
</feature>
<feature type="transmembrane region" description="Helical" evidence="1">
    <location>
        <begin position="78"/>
        <end position="101"/>
    </location>
</feature>
<reference evidence="3 4" key="1">
    <citation type="submission" date="2016-10" db="EMBL/GenBank/DDBJ databases">
        <authorList>
            <person name="de Groot N.N."/>
        </authorList>
    </citation>
    <scope>NUCLEOTIDE SEQUENCE [LARGE SCALE GENOMIC DNA]</scope>
    <source>
        <strain evidence="3 4">IBRC-M10015</strain>
    </source>
</reference>
<protein>
    <submittedName>
        <fullName evidence="3">Threonine/homoserine efflux transporter RhtA</fullName>
    </submittedName>
</protein>
<dbReference type="Pfam" id="PF00892">
    <property type="entry name" value="EamA"/>
    <property type="match status" value="2"/>
</dbReference>
<feature type="domain" description="EamA" evidence="2">
    <location>
        <begin position="158"/>
        <end position="290"/>
    </location>
</feature>
<dbReference type="Proteomes" id="UP000198856">
    <property type="component" value="Unassembled WGS sequence"/>
</dbReference>
<dbReference type="PANTHER" id="PTHR22911:SF79">
    <property type="entry name" value="MOBA-LIKE NTP TRANSFERASE DOMAIN-CONTAINING PROTEIN"/>
    <property type="match status" value="1"/>
</dbReference>
<dbReference type="InterPro" id="IPR037185">
    <property type="entry name" value="EmrE-like"/>
</dbReference>
<dbReference type="SUPFAM" id="SSF103481">
    <property type="entry name" value="Multidrug resistance efflux transporter EmrE"/>
    <property type="match status" value="2"/>
</dbReference>
<dbReference type="AlphaFoldDB" id="A0A1G8WKS6"/>
<sequence>MSRQQLLATDRRTVGAVMGLVSAACFGTLAIFGKIATEVGLSTTTLLVFRFLVGAALLWAGLAVTGRATLLDRRESRAALALGVLYALFTGFYFWGLLFIPAGLTGLVFYTYPVYVYVLAVWLLDEPLSGRKVGALALALGGVGLIVGGDPDAVDFVGVALVLLAALGLAGYVVGSRAALATADSDAFSGTVLVGTAGAFLLFGGGTGRLTLPSGLDQWLVVLGIGAIGTAVPMFLYIAALDRIQASHASVLGTAEPLVTVVLGIVVLGEAPSWLLFVGGGLILAGVLIIQTDS</sequence>
<dbReference type="GO" id="GO:0016020">
    <property type="term" value="C:membrane"/>
    <property type="evidence" value="ECO:0007669"/>
    <property type="project" value="InterPro"/>
</dbReference>
<keyword evidence="1" id="KW-0812">Transmembrane</keyword>
<evidence type="ECO:0000313" key="4">
    <source>
        <dbReference type="Proteomes" id="UP000198856"/>
    </source>
</evidence>
<feature type="transmembrane region" description="Helical" evidence="1">
    <location>
        <begin position="274"/>
        <end position="290"/>
    </location>
</feature>
<feature type="domain" description="EamA" evidence="2">
    <location>
        <begin position="15"/>
        <end position="147"/>
    </location>
</feature>
<keyword evidence="1" id="KW-1133">Transmembrane helix</keyword>
<accession>A0A1G8WKS6</accession>
<dbReference type="Gene3D" id="1.10.3730.20">
    <property type="match status" value="1"/>
</dbReference>
<keyword evidence="1" id="KW-0472">Membrane</keyword>
<keyword evidence="4" id="KW-1185">Reference proteome</keyword>
<feature type="transmembrane region" description="Helical" evidence="1">
    <location>
        <begin position="156"/>
        <end position="175"/>
    </location>
</feature>
<dbReference type="InterPro" id="IPR000620">
    <property type="entry name" value="EamA_dom"/>
</dbReference>
<feature type="transmembrane region" description="Helical" evidence="1">
    <location>
        <begin position="219"/>
        <end position="239"/>
    </location>
</feature>
<evidence type="ECO:0000313" key="3">
    <source>
        <dbReference type="EMBL" id="SDJ78265.1"/>
    </source>
</evidence>
<proteinExistence type="predicted"/>
<organism evidence="3 4">
    <name type="scientific">Halovenus aranensis</name>
    <dbReference type="NCBI Taxonomy" id="890420"/>
    <lineage>
        <taxon>Archaea</taxon>
        <taxon>Methanobacteriati</taxon>
        <taxon>Methanobacteriota</taxon>
        <taxon>Stenosarchaea group</taxon>
        <taxon>Halobacteria</taxon>
        <taxon>Halobacteriales</taxon>
        <taxon>Haloarculaceae</taxon>
        <taxon>Halovenus</taxon>
    </lineage>
</organism>
<feature type="transmembrane region" description="Helical" evidence="1">
    <location>
        <begin position="251"/>
        <end position="268"/>
    </location>
</feature>
<gene>
    <name evidence="3" type="ORF">SAMN05216226_10952</name>
</gene>
<name>A0A1G8WKS6_9EURY</name>
<evidence type="ECO:0000256" key="1">
    <source>
        <dbReference type="SAM" id="Phobius"/>
    </source>
</evidence>
<feature type="transmembrane region" description="Helical" evidence="1">
    <location>
        <begin position="12"/>
        <end position="35"/>
    </location>
</feature>
<feature type="transmembrane region" description="Helical" evidence="1">
    <location>
        <begin position="133"/>
        <end position="150"/>
    </location>
</feature>
<dbReference type="OrthoDB" id="267946at2157"/>
<evidence type="ECO:0000259" key="2">
    <source>
        <dbReference type="Pfam" id="PF00892"/>
    </source>
</evidence>
<dbReference type="EMBL" id="FNFC01000009">
    <property type="protein sequence ID" value="SDJ78265.1"/>
    <property type="molecule type" value="Genomic_DNA"/>
</dbReference>
<dbReference type="RefSeq" id="WP_092702655.1">
    <property type="nucleotide sequence ID" value="NZ_FNFC01000009.1"/>
</dbReference>
<dbReference type="PANTHER" id="PTHR22911">
    <property type="entry name" value="ACYL-MALONYL CONDENSING ENZYME-RELATED"/>
    <property type="match status" value="1"/>
</dbReference>
<feature type="transmembrane region" description="Helical" evidence="1">
    <location>
        <begin position="47"/>
        <end position="66"/>
    </location>
</feature>
<feature type="transmembrane region" description="Helical" evidence="1">
    <location>
        <begin position="107"/>
        <end position="124"/>
    </location>
</feature>
<dbReference type="PROSITE" id="PS51257">
    <property type="entry name" value="PROKAR_LIPOPROTEIN"/>
    <property type="match status" value="1"/>
</dbReference>